<comment type="caution">
    <text evidence="1">The sequence shown here is derived from an EMBL/GenBank/DDBJ whole genome shotgun (WGS) entry which is preliminary data.</text>
</comment>
<dbReference type="PANTHER" id="PTHR33198">
    <property type="entry name" value="ANK_REP_REGION DOMAIN-CONTAINING PROTEIN-RELATED"/>
    <property type="match status" value="1"/>
</dbReference>
<protein>
    <submittedName>
        <fullName evidence="1">Uncharacterized protein</fullName>
    </submittedName>
</protein>
<dbReference type="AlphaFoldDB" id="A0AAN9BA91"/>
<reference evidence="1 2" key="1">
    <citation type="submission" date="2024-02" db="EMBL/GenBank/DDBJ databases">
        <title>Chromosome-scale genome assembly of the rough periwinkle Littorina saxatilis.</title>
        <authorList>
            <person name="De Jode A."/>
            <person name="Faria R."/>
            <person name="Formenti G."/>
            <person name="Sims Y."/>
            <person name="Smith T.P."/>
            <person name="Tracey A."/>
            <person name="Wood J.M.D."/>
            <person name="Zagrodzka Z.B."/>
            <person name="Johannesson K."/>
            <person name="Butlin R.K."/>
            <person name="Leder E.H."/>
        </authorList>
    </citation>
    <scope>NUCLEOTIDE SEQUENCE [LARGE SCALE GENOMIC DNA]</scope>
    <source>
        <strain evidence="1">Snail1</strain>
        <tissue evidence="1">Muscle</tissue>
    </source>
</reference>
<gene>
    <name evidence="1" type="ORF">V1264_019867</name>
</gene>
<proteinExistence type="predicted"/>
<evidence type="ECO:0000313" key="1">
    <source>
        <dbReference type="EMBL" id="KAK7101489.1"/>
    </source>
</evidence>
<dbReference type="Proteomes" id="UP001374579">
    <property type="component" value="Unassembled WGS sequence"/>
</dbReference>
<keyword evidence="2" id="KW-1185">Reference proteome</keyword>
<dbReference type="PANTHER" id="PTHR33198:SF20">
    <property type="entry name" value="RETROTRANSPOSON GAG DOMAIN-CONTAINING PROTEIN"/>
    <property type="match status" value="1"/>
</dbReference>
<accession>A0AAN9BA91</accession>
<name>A0AAN9BA91_9CAEN</name>
<dbReference type="EMBL" id="JBAMIC010000010">
    <property type="protein sequence ID" value="KAK7101489.1"/>
    <property type="molecule type" value="Genomic_DNA"/>
</dbReference>
<organism evidence="1 2">
    <name type="scientific">Littorina saxatilis</name>
    <dbReference type="NCBI Taxonomy" id="31220"/>
    <lineage>
        <taxon>Eukaryota</taxon>
        <taxon>Metazoa</taxon>
        <taxon>Spiralia</taxon>
        <taxon>Lophotrochozoa</taxon>
        <taxon>Mollusca</taxon>
        <taxon>Gastropoda</taxon>
        <taxon>Caenogastropoda</taxon>
        <taxon>Littorinimorpha</taxon>
        <taxon>Littorinoidea</taxon>
        <taxon>Littorinidae</taxon>
        <taxon>Littorina</taxon>
    </lineage>
</organism>
<sequence>MEHAPKMDWTTDNPAESFKLFSQRIELYFKAKKVPTAEQTTHILLQVGEEGLRRYNSWTLTDDDEQTPAAILKRFREQLEPSENFRVARLKLMAFRQGPSESLDNFVNKCKLQAIKCDFSTEETNERIIELIIANTTDADYQKNLLSQKQVA</sequence>
<evidence type="ECO:0000313" key="2">
    <source>
        <dbReference type="Proteomes" id="UP001374579"/>
    </source>
</evidence>